<feature type="transmembrane region" description="Helical" evidence="1">
    <location>
        <begin position="106"/>
        <end position="132"/>
    </location>
</feature>
<evidence type="ECO:0000259" key="2">
    <source>
        <dbReference type="Pfam" id="PF04982"/>
    </source>
</evidence>
<dbReference type="STRING" id="1838280.A6M21_05220"/>
<reference evidence="3 4" key="1">
    <citation type="submission" date="2016-04" db="EMBL/GenBank/DDBJ databases">
        <authorList>
            <person name="Evans L.H."/>
            <person name="Alamgir A."/>
            <person name="Owens N."/>
            <person name="Weber N.D."/>
            <person name="Virtaneva K."/>
            <person name="Barbian K."/>
            <person name="Babar A."/>
            <person name="Rosenke K."/>
        </authorList>
    </citation>
    <scope>NUCLEOTIDE SEQUENCE [LARGE SCALE GENOMIC DNA]</scope>
    <source>
        <strain evidence="3 4">LMa1</strain>
    </source>
</reference>
<keyword evidence="4" id="KW-1185">Reference proteome</keyword>
<evidence type="ECO:0000256" key="1">
    <source>
        <dbReference type="SAM" id="Phobius"/>
    </source>
</evidence>
<keyword evidence="1" id="KW-1133">Transmembrane helix</keyword>
<organism evidence="3 4">
    <name type="scientific">Desulfotomaculum copahuensis</name>
    <dbReference type="NCBI Taxonomy" id="1838280"/>
    <lineage>
        <taxon>Bacteria</taxon>
        <taxon>Bacillati</taxon>
        <taxon>Bacillota</taxon>
        <taxon>Clostridia</taxon>
        <taxon>Eubacteriales</taxon>
        <taxon>Desulfotomaculaceae</taxon>
        <taxon>Desulfotomaculum</taxon>
    </lineage>
</organism>
<keyword evidence="1" id="KW-0812">Transmembrane</keyword>
<dbReference type="PANTHER" id="PTHR33741:SF5">
    <property type="entry name" value="TRANSMEMBRANE PROTEIN DDB_G0269096-RELATED"/>
    <property type="match status" value="1"/>
</dbReference>
<dbReference type="Pfam" id="PF04982">
    <property type="entry name" value="TM_HPP"/>
    <property type="match status" value="1"/>
</dbReference>
<proteinExistence type="predicted"/>
<protein>
    <submittedName>
        <fullName evidence="3">HPP family protein</fullName>
    </submittedName>
</protein>
<comment type="caution">
    <text evidence="3">The sequence shown here is derived from an EMBL/GenBank/DDBJ whole genome shotgun (WGS) entry which is preliminary data.</text>
</comment>
<dbReference type="InterPro" id="IPR007065">
    <property type="entry name" value="HPP"/>
</dbReference>
<dbReference type="InterPro" id="IPR058581">
    <property type="entry name" value="TM_HPP"/>
</dbReference>
<feature type="transmembrane region" description="Helical" evidence="1">
    <location>
        <begin position="156"/>
        <end position="176"/>
    </location>
</feature>
<accession>A0A1B7LHW0</accession>
<dbReference type="Proteomes" id="UP000078532">
    <property type="component" value="Unassembled WGS sequence"/>
</dbReference>
<feature type="transmembrane region" description="Helical" evidence="1">
    <location>
        <begin position="44"/>
        <end position="64"/>
    </location>
</feature>
<dbReference type="PANTHER" id="PTHR33741">
    <property type="entry name" value="TRANSMEMBRANE PROTEIN DDB_G0269096-RELATED"/>
    <property type="match status" value="1"/>
</dbReference>
<gene>
    <name evidence="3" type="ORF">A6M21_05220</name>
</gene>
<dbReference type="EMBL" id="LYVF01000047">
    <property type="protein sequence ID" value="OAT85875.1"/>
    <property type="molecule type" value="Genomic_DNA"/>
</dbReference>
<name>A0A1B7LHW0_9FIRM</name>
<dbReference type="RefSeq" id="WP_066666615.1">
    <property type="nucleotide sequence ID" value="NZ_LYVF01000047.1"/>
</dbReference>
<sequence>MSTETALDAGGNEDARSGVAAYFLKMKGEKRVAPLAAPPALDLFVSWLGAFAGISVVAMLTLVYKMPMLVPSFGASAVLIYGVPEVPLAQPRNVIGGHVVSAATGVVVYALCGLTWWSAAMATALAIALMLVTKTAHPPGGATALGAVLIKASPQYILAPVALGAVILVAVGLLVNNLSPHRRYPRYWL</sequence>
<evidence type="ECO:0000313" key="3">
    <source>
        <dbReference type="EMBL" id="OAT85875.1"/>
    </source>
</evidence>
<evidence type="ECO:0000313" key="4">
    <source>
        <dbReference type="Proteomes" id="UP000078532"/>
    </source>
</evidence>
<feature type="domain" description="HPP transmembrane region" evidence="2">
    <location>
        <begin position="38"/>
        <end position="185"/>
    </location>
</feature>
<dbReference type="AlphaFoldDB" id="A0A1B7LHW0"/>
<keyword evidence="1" id="KW-0472">Membrane</keyword>